<dbReference type="RefSeq" id="XP_060359291.1">
    <property type="nucleotide sequence ID" value="XM_060501057.1"/>
</dbReference>
<evidence type="ECO:0000313" key="2">
    <source>
        <dbReference type="Proteomes" id="UP001244207"/>
    </source>
</evidence>
<name>A0AAD8XAM3_GLOAC</name>
<accession>A0AAD8XAM3</accession>
<comment type="caution">
    <text evidence="1">The sequence shown here is derived from an EMBL/GenBank/DDBJ whole genome shotgun (WGS) entry which is preliminary data.</text>
</comment>
<protein>
    <submittedName>
        <fullName evidence="1">Uncharacterized protein</fullName>
    </submittedName>
</protein>
<dbReference type="Proteomes" id="UP001244207">
    <property type="component" value="Unassembled WGS sequence"/>
</dbReference>
<keyword evidence="2" id="KW-1185">Reference proteome</keyword>
<dbReference type="EMBL" id="JAHMHS010000152">
    <property type="protein sequence ID" value="KAK1711967.1"/>
    <property type="molecule type" value="Genomic_DNA"/>
</dbReference>
<reference evidence="1" key="1">
    <citation type="submission" date="2021-12" db="EMBL/GenBank/DDBJ databases">
        <title>Comparative genomics, transcriptomics and evolutionary studies reveal genomic signatures of adaptation to plant cell wall in hemibiotrophic fungi.</title>
        <authorList>
            <consortium name="DOE Joint Genome Institute"/>
            <person name="Baroncelli R."/>
            <person name="Diaz J.F."/>
            <person name="Benocci T."/>
            <person name="Peng M."/>
            <person name="Battaglia E."/>
            <person name="Haridas S."/>
            <person name="Andreopoulos W."/>
            <person name="Labutti K."/>
            <person name="Pangilinan J."/>
            <person name="Floch G.L."/>
            <person name="Makela M.R."/>
            <person name="Henrissat B."/>
            <person name="Grigoriev I.V."/>
            <person name="Crouch J.A."/>
            <person name="De Vries R.P."/>
            <person name="Sukno S.A."/>
            <person name="Thon M.R."/>
        </authorList>
    </citation>
    <scope>NUCLEOTIDE SEQUENCE</scope>
    <source>
        <strain evidence="1">CBS 112980</strain>
    </source>
</reference>
<organism evidence="1 2">
    <name type="scientific">Glomerella acutata</name>
    <name type="common">Colletotrichum acutatum</name>
    <dbReference type="NCBI Taxonomy" id="27357"/>
    <lineage>
        <taxon>Eukaryota</taxon>
        <taxon>Fungi</taxon>
        <taxon>Dikarya</taxon>
        <taxon>Ascomycota</taxon>
        <taxon>Pezizomycotina</taxon>
        <taxon>Sordariomycetes</taxon>
        <taxon>Hypocreomycetidae</taxon>
        <taxon>Glomerellales</taxon>
        <taxon>Glomerellaceae</taxon>
        <taxon>Colletotrichum</taxon>
        <taxon>Colletotrichum acutatum species complex</taxon>
    </lineage>
</organism>
<proteinExistence type="predicted"/>
<dbReference type="AlphaFoldDB" id="A0AAD8XAM3"/>
<gene>
    <name evidence="1" type="ORF">BDZ83DRAFT_106761</name>
</gene>
<evidence type="ECO:0000313" key="1">
    <source>
        <dbReference type="EMBL" id="KAK1711967.1"/>
    </source>
</evidence>
<dbReference type="GeneID" id="85384957"/>
<sequence>MEHSSRGALLRTAYRWESGDRAACSGVSPAVSGQDRASIRHGNFQQTRRPHLSARLKPCFTQKCLRPACCSVQSKEHLCSSLFCTTPHLQLPGIIQAIRPITALTDACQPFLPLCRLCVTEKLCQRRATYSCLISPSVRLYLFTVVGCLDELELPNNPIGR</sequence>